<accession>A0A0D2DP17</accession>
<dbReference type="InterPro" id="IPR021858">
    <property type="entry name" value="Fun_TF"/>
</dbReference>
<name>A0A0D2DP17_9EURO</name>
<protein>
    <recommendedName>
        <fullName evidence="4">Transcription factor domain-containing protein</fullName>
    </recommendedName>
</protein>
<evidence type="ECO:0008006" key="4">
    <source>
        <dbReference type="Google" id="ProtNLM"/>
    </source>
</evidence>
<feature type="compositionally biased region" description="Basic residues" evidence="1">
    <location>
        <begin position="34"/>
        <end position="46"/>
    </location>
</feature>
<feature type="compositionally biased region" description="Low complexity" evidence="1">
    <location>
        <begin position="74"/>
        <end position="83"/>
    </location>
</feature>
<reference evidence="2 3" key="1">
    <citation type="submission" date="2015-01" db="EMBL/GenBank/DDBJ databases">
        <title>The Genome Sequence of Exophiala oligosperma CBS72588.</title>
        <authorList>
            <consortium name="The Broad Institute Genomics Platform"/>
            <person name="Cuomo C."/>
            <person name="de Hoog S."/>
            <person name="Gorbushina A."/>
            <person name="Stielow B."/>
            <person name="Teixiera M."/>
            <person name="Abouelleil A."/>
            <person name="Chapman S.B."/>
            <person name="Priest M."/>
            <person name="Young S.K."/>
            <person name="Wortman J."/>
            <person name="Nusbaum C."/>
            <person name="Birren B."/>
        </authorList>
    </citation>
    <scope>NUCLEOTIDE SEQUENCE [LARGE SCALE GENOMIC DNA]</scope>
    <source>
        <strain evidence="2 3">CBS 72588</strain>
    </source>
</reference>
<dbReference type="HOGENOM" id="CLU_028343_1_0_1"/>
<feature type="compositionally biased region" description="Low complexity" evidence="1">
    <location>
        <begin position="581"/>
        <end position="591"/>
    </location>
</feature>
<sequence>MAPQFLFVNKDAGSASLTRSNAVEQTAINSYVQRGRRHKRSAHNKGRAGTQGRRSTKPDKKGDTDDELDLVSGSTTATSAASSLPDDESSQSGVKIPKSLSSRSGPKSKAARITASSKARPKVQFTQRSDRGQSPSNVKSRKNMDKTILLLNPSSALNSPRDISQVTSTSIDPFGHSVVKMDPHVAELCRYFCDKFHPSVWHAESWTLKGQYTHQSTSSAIIQRAMQNEVEMNAILACMAARIENVDLIPGQQTDRFMGNALVAVRKRFSSLSSASKHQLLLIIFHLYAGEAYRQNWQAARIHMRAAKDLFNSWGGLAHVPDQSIRESFIIGDGNVSACLMEPCELPCEYDPGPYFTVTPPEMLLEAPQDLSTIAPAFRGILADGYLPSDLAEVLLEVVECAWVLRYARTGTSPQAAKHAARWLLWRNSAVRYRILATQYTDMAHEAIRTALFIWVVTAMVVPLGVMRIADLNAPRLMRALQAAKWPTHKWRGLFEVKMWVLAIGAQAARLDGHEEKWYLDQLFEVGMVENIRRYRERNPDVETADVLRQFHQRFFYYEPIQRPRLERLAHLIGGSVDFGSRSASSSSPTDRTSKSRSPP</sequence>
<gene>
    <name evidence="2" type="ORF">PV06_10192</name>
</gene>
<dbReference type="OrthoDB" id="4154542at2759"/>
<evidence type="ECO:0000313" key="3">
    <source>
        <dbReference type="Proteomes" id="UP000053342"/>
    </source>
</evidence>
<proteinExistence type="predicted"/>
<dbReference type="Proteomes" id="UP000053342">
    <property type="component" value="Unassembled WGS sequence"/>
</dbReference>
<dbReference type="AlphaFoldDB" id="A0A0D2DP17"/>
<dbReference type="EMBL" id="KN847343">
    <property type="protein sequence ID" value="KIW37544.1"/>
    <property type="molecule type" value="Genomic_DNA"/>
</dbReference>
<dbReference type="RefSeq" id="XP_016257760.1">
    <property type="nucleotide sequence ID" value="XM_016411719.1"/>
</dbReference>
<dbReference type="PANTHER" id="PTHR37540:SF5">
    <property type="entry name" value="TRANSCRIPTION FACTOR DOMAIN-CONTAINING PROTEIN"/>
    <property type="match status" value="1"/>
</dbReference>
<dbReference type="Pfam" id="PF11951">
    <property type="entry name" value="Fungal_trans_2"/>
    <property type="match status" value="1"/>
</dbReference>
<evidence type="ECO:0000313" key="2">
    <source>
        <dbReference type="EMBL" id="KIW37544.1"/>
    </source>
</evidence>
<dbReference type="PANTHER" id="PTHR37540">
    <property type="entry name" value="TRANSCRIPTION FACTOR (ACR-2), PUTATIVE-RELATED-RELATED"/>
    <property type="match status" value="1"/>
</dbReference>
<dbReference type="GeneID" id="27362266"/>
<dbReference type="VEuPathDB" id="FungiDB:PV06_10192"/>
<organism evidence="2 3">
    <name type="scientific">Exophiala oligosperma</name>
    <dbReference type="NCBI Taxonomy" id="215243"/>
    <lineage>
        <taxon>Eukaryota</taxon>
        <taxon>Fungi</taxon>
        <taxon>Dikarya</taxon>
        <taxon>Ascomycota</taxon>
        <taxon>Pezizomycotina</taxon>
        <taxon>Eurotiomycetes</taxon>
        <taxon>Chaetothyriomycetidae</taxon>
        <taxon>Chaetothyriales</taxon>
        <taxon>Herpotrichiellaceae</taxon>
        <taxon>Exophiala</taxon>
    </lineage>
</organism>
<evidence type="ECO:0000256" key="1">
    <source>
        <dbReference type="SAM" id="MobiDB-lite"/>
    </source>
</evidence>
<keyword evidence="3" id="KW-1185">Reference proteome</keyword>
<feature type="region of interest" description="Disordered" evidence="1">
    <location>
        <begin position="580"/>
        <end position="600"/>
    </location>
</feature>
<feature type="region of interest" description="Disordered" evidence="1">
    <location>
        <begin position="29"/>
        <end position="144"/>
    </location>
</feature>
<feature type="compositionally biased region" description="Polar residues" evidence="1">
    <location>
        <begin position="124"/>
        <end position="138"/>
    </location>
</feature>
<dbReference type="STRING" id="215243.A0A0D2DP17"/>